<keyword evidence="3" id="KW-0804">Transcription</keyword>
<dbReference type="PROSITE" id="PS01124">
    <property type="entry name" value="HTH_ARAC_FAMILY_2"/>
    <property type="match status" value="1"/>
</dbReference>
<keyword evidence="6" id="KW-1185">Reference proteome</keyword>
<sequence length="260" mass="28668">MGDRVRAWHPDVPLLREVYHASFDHAYPLHAHDDWAVMLVDSGAVTYSLDGSAHHAAPSALTLLPPGIPHDGRSAVRGERYRKRVLYVRPDWLPGGVAEFVARRPTLTDAFSLAAARRIHSVLRHPGEAMAAEHALLAVRESVLAHVGRSAATPRDAPLARRLRRLLDDRFAESFTIASAARDLGAHPSHLVRVFSQTYGIAPYRYLVTRRVGAARRLLLEGGRPADVAARTGFHDQAHLTRHFRRVLGVTPALFAAASR</sequence>
<evidence type="ECO:0000256" key="2">
    <source>
        <dbReference type="ARBA" id="ARBA00023125"/>
    </source>
</evidence>
<keyword evidence="2" id="KW-0238">DNA-binding</keyword>
<dbReference type="InterPro" id="IPR003313">
    <property type="entry name" value="AraC-bd"/>
</dbReference>
<dbReference type="Proteomes" id="UP001630303">
    <property type="component" value="Unassembled WGS sequence"/>
</dbReference>
<dbReference type="InterPro" id="IPR037923">
    <property type="entry name" value="HTH-like"/>
</dbReference>
<name>A0ABW9GM51_9MICO</name>
<dbReference type="Pfam" id="PF12833">
    <property type="entry name" value="HTH_18"/>
    <property type="match status" value="1"/>
</dbReference>
<protein>
    <submittedName>
        <fullName evidence="5">AraC family transcriptional regulator</fullName>
    </submittedName>
</protein>
<dbReference type="Gene3D" id="2.60.120.280">
    <property type="entry name" value="Regulatory protein AraC"/>
    <property type="match status" value="1"/>
</dbReference>
<dbReference type="SUPFAM" id="SSF51215">
    <property type="entry name" value="Regulatory protein AraC"/>
    <property type="match status" value="1"/>
</dbReference>
<dbReference type="RefSeq" id="WP_239275962.1">
    <property type="nucleotide sequence ID" value="NZ_JAROCE010000005.1"/>
</dbReference>
<dbReference type="InterPro" id="IPR018060">
    <property type="entry name" value="HTH_AraC"/>
</dbReference>
<dbReference type="Gene3D" id="1.10.10.60">
    <property type="entry name" value="Homeodomain-like"/>
    <property type="match status" value="1"/>
</dbReference>
<keyword evidence="1" id="KW-0805">Transcription regulation</keyword>
<dbReference type="SUPFAM" id="SSF46689">
    <property type="entry name" value="Homeodomain-like"/>
    <property type="match status" value="2"/>
</dbReference>
<feature type="domain" description="HTH araC/xylS-type" evidence="4">
    <location>
        <begin position="161"/>
        <end position="258"/>
    </location>
</feature>
<organism evidence="5 6">
    <name type="scientific">Microbacterium mcarthurae</name>
    <dbReference type="NCBI Taxonomy" id="3035918"/>
    <lineage>
        <taxon>Bacteria</taxon>
        <taxon>Bacillati</taxon>
        <taxon>Actinomycetota</taxon>
        <taxon>Actinomycetes</taxon>
        <taxon>Micrococcales</taxon>
        <taxon>Microbacteriaceae</taxon>
        <taxon>Microbacterium</taxon>
    </lineage>
</organism>
<dbReference type="InterPro" id="IPR009057">
    <property type="entry name" value="Homeodomain-like_sf"/>
</dbReference>
<evidence type="ECO:0000313" key="6">
    <source>
        <dbReference type="Proteomes" id="UP001630303"/>
    </source>
</evidence>
<dbReference type="SMART" id="SM00342">
    <property type="entry name" value="HTH_ARAC"/>
    <property type="match status" value="1"/>
</dbReference>
<evidence type="ECO:0000256" key="3">
    <source>
        <dbReference type="ARBA" id="ARBA00023163"/>
    </source>
</evidence>
<dbReference type="PANTHER" id="PTHR46796">
    <property type="entry name" value="HTH-TYPE TRANSCRIPTIONAL ACTIVATOR RHAS-RELATED"/>
    <property type="match status" value="1"/>
</dbReference>
<dbReference type="PANTHER" id="PTHR46796:SF2">
    <property type="entry name" value="TRANSCRIPTIONAL REGULATORY PROTEIN"/>
    <property type="match status" value="1"/>
</dbReference>
<accession>A0ABW9GM51</accession>
<reference evidence="5 6" key="1">
    <citation type="submission" date="2023-03" db="EMBL/GenBank/DDBJ databases">
        <title>MT1 and MT2 Draft Genomes of Novel Species.</title>
        <authorList>
            <person name="Venkateswaran K."/>
        </authorList>
    </citation>
    <scope>NUCLEOTIDE SEQUENCE [LARGE SCALE GENOMIC DNA]</scope>
    <source>
        <strain evidence="5 6">IF8SW-P5</strain>
    </source>
</reference>
<dbReference type="Pfam" id="PF02311">
    <property type="entry name" value="AraC_binding"/>
    <property type="match status" value="1"/>
</dbReference>
<evidence type="ECO:0000256" key="1">
    <source>
        <dbReference type="ARBA" id="ARBA00023015"/>
    </source>
</evidence>
<proteinExistence type="predicted"/>
<dbReference type="InterPro" id="IPR050204">
    <property type="entry name" value="AraC_XylS_family_regulators"/>
</dbReference>
<comment type="caution">
    <text evidence="5">The sequence shown here is derived from an EMBL/GenBank/DDBJ whole genome shotgun (WGS) entry which is preliminary data.</text>
</comment>
<evidence type="ECO:0000313" key="5">
    <source>
        <dbReference type="EMBL" id="MFM2721625.1"/>
    </source>
</evidence>
<dbReference type="EMBL" id="JAROCE010000005">
    <property type="protein sequence ID" value="MFM2721625.1"/>
    <property type="molecule type" value="Genomic_DNA"/>
</dbReference>
<evidence type="ECO:0000259" key="4">
    <source>
        <dbReference type="PROSITE" id="PS01124"/>
    </source>
</evidence>
<gene>
    <name evidence="5" type="ORF">P5G46_13985</name>
</gene>